<evidence type="ECO:0008006" key="3">
    <source>
        <dbReference type="Google" id="ProtNLM"/>
    </source>
</evidence>
<proteinExistence type="predicted"/>
<sequence>MKHIVPKTIKIFKTSFDFKDIKEEDIPEESKEVAKDVLKSKNYDDNYDIMVQTSNNKATFGFDYLYKQEKKFIPELDPSVIYFSSAQLFSGMIYNYKKELLKNSFSLKDITKNKSNQSLDDTIKQFEIFFQFASSYVIMLSASLEAFVNKLIPIDYIYTTKEGIEKDIEWIHRQSIDFKTKKIIPNCTEKDYTIEYESKYEEILAIKNFRNDLIHLTPKNEITNTKYKDFYRKVIDFKYSEAIYSIKHYINYHEEGLIEECACGNDFYFDLIKK</sequence>
<organism evidence="1 2">
    <name type="scientific">Algibacter lectus</name>
    <dbReference type="NCBI Taxonomy" id="221126"/>
    <lineage>
        <taxon>Bacteria</taxon>
        <taxon>Pseudomonadati</taxon>
        <taxon>Bacteroidota</taxon>
        <taxon>Flavobacteriia</taxon>
        <taxon>Flavobacteriales</taxon>
        <taxon>Flavobacteriaceae</taxon>
        <taxon>Algibacter</taxon>
    </lineage>
</organism>
<dbReference type="AlphaFoldDB" id="A0A4V3HGQ8"/>
<protein>
    <recommendedName>
        <fullName evidence="3">Cthe-2314-like HEPN domain-containing protein</fullName>
    </recommendedName>
</protein>
<accession>A0A4V3HGQ8</accession>
<dbReference type="EMBL" id="SORL01000008">
    <property type="protein sequence ID" value="TDY62301.1"/>
    <property type="molecule type" value="Genomic_DNA"/>
</dbReference>
<dbReference type="Proteomes" id="UP000294824">
    <property type="component" value="Unassembled WGS sequence"/>
</dbReference>
<dbReference type="RefSeq" id="WP_133967553.1">
    <property type="nucleotide sequence ID" value="NZ_SORL01000008.1"/>
</dbReference>
<keyword evidence="2" id="KW-1185">Reference proteome</keyword>
<evidence type="ECO:0000313" key="1">
    <source>
        <dbReference type="EMBL" id="TDY62301.1"/>
    </source>
</evidence>
<evidence type="ECO:0000313" key="2">
    <source>
        <dbReference type="Proteomes" id="UP000294824"/>
    </source>
</evidence>
<gene>
    <name evidence="1" type="ORF">DFQ06_2128</name>
</gene>
<comment type="caution">
    <text evidence="1">The sequence shown here is derived from an EMBL/GenBank/DDBJ whole genome shotgun (WGS) entry which is preliminary data.</text>
</comment>
<reference evidence="1 2" key="1">
    <citation type="submission" date="2019-03" db="EMBL/GenBank/DDBJ databases">
        <title>Genomic Encyclopedia of Type Strains, Phase III (KMG-III): the genomes of soil and plant-associated and newly described type strains.</title>
        <authorList>
            <person name="Whitman W."/>
        </authorList>
    </citation>
    <scope>NUCLEOTIDE SEQUENCE [LARGE SCALE GENOMIC DNA]</scope>
    <source>
        <strain evidence="1 2">CECT 8301</strain>
    </source>
</reference>
<name>A0A4V3HGQ8_9FLAO</name>